<dbReference type="GO" id="GO:0016740">
    <property type="term" value="F:transferase activity"/>
    <property type="evidence" value="ECO:0007669"/>
    <property type="project" value="UniProtKB-KW"/>
</dbReference>
<dbReference type="Gene3D" id="3.40.50.2000">
    <property type="entry name" value="Glycogen Phosphorylase B"/>
    <property type="match status" value="2"/>
</dbReference>
<protein>
    <submittedName>
        <fullName evidence="1">Colanic acid biosynthesis glycosyltransferase WcaC</fullName>
    </submittedName>
</protein>
<accession>A0A399PRL5</accession>
<gene>
    <name evidence="1" type="primary">wcaC</name>
    <name evidence="1" type="ORF">DZF97_10525</name>
</gene>
<reference evidence="1 2" key="1">
    <citation type="submission" date="2018-08" db="EMBL/GenBank/DDBJ databases">
        <title>Genome Sequence of Clavibacter michiganensis Subspecies type strains, and the Atypical Peach-Colored Strains Isolated from Tomato.</title>
        <authorList>
            <person name="Osdaghi E."/>
            <person name="Portier P."/>
            <person name="Briand M."/>
            <person name="Jacques M.-A."/>
        </authorList>
    </citation>
    <scope>NUCLEOTIDE SEQUENCE [LARGE SCALE GENOMIC DNA]</scope>
    <source>
        <strain evidence="1 2">CFBP 7577</strain>
    </source>
</reference>
<proteinExistence type="predicted"/>
<name>A0A399PRL5_9MICO</name>
<feature type="non-terminal residue" evidence="1">
    <location>
        <position position="1"/>
    </location>
</feature>
<dbReference type="AlphaFoldDB" id="A0A399PRL5"/>
<sequence>HSFPPARVDNAARVFTRRREDIAALRRAVPSAVVACAHWLAAEAATAGFDDVRTITNSVDRAFWSEATAAQVPSDPPRSGALFICRDLRDPAKVDWDALRAIAADTTEGLTIMGDDAPEDAPGATRLPATGDRVELARVMRRHDRLVFTSRVDYFPLTVSEALTAGMRVFAVDSPAIREFGDHPDVTVVGTGRELAAALIADERAGGRSDRQTRDVRRFDPRRMADEYRAVYEELVSA</sequence>
<evidence type="ECO:0000313" key="2">
    <source>
        <dbReference type="Proteomes" id="UP000265361"/>
    </source>
</evidence>
<dbReference type="EMBL" id="QWED01000325">
    <property type="protein sequence ID" value="RIJ09136.1"/>
    <property type="molecule type" value="Genomic_DNA"/>
</dbReference>
<dbReference type="SUPFAM" id="SSF53756">
    <property type="entry name" value="UDP-Glycosyltransferase/glycogen phosphorylase"/>
    <property type="match status" value="1"/>
</dbReference>
<keyword evidence="1" id="KW-0808">Transferase</keyword>
<evidence type="ECO:0000313" key="1">
    <source>
        <dbReference type="EMBL" id="RIJ09136.1"/>
    </source>
</evidence>
<comment type="caution">
    <text evidence="1">The sequence shown here is derived from an EMBL/GenBank/DDBJ whole genome shotgun (WGS) entry which is preliminary data.</text>
</comment>
<dbReference type="Proteomes" id="UP000265361">
    <property type="component" value="Unassembled WGS sequence"/>
</dbReference>
<organism evidence="1 2">
    <name type="scientific">Clavibacter nebraskensis</name>
    <dbReference type="NCBI Taxonomy" id="31963"/>
    <lineage>
        <taxon>Bacteria</taxon>
        <taxon>Bacillati</taxon>
        <taxon>Actinomycetota</taxon>
        <taxon>Actinomycetes</taxon>
        <taxon>Micrococcales</taxon>
        <taxon>Microbacteriaceae</taxon>
        <taxon>Clavibacter</taxon>
    </lineage>
</organism>